<evidence type="ECO:0000313" key="3">
    <source>
        <dbReference type="Proteomes" id="UP001617213"/>
    </source>
</evidence>
<dbReference type="RefSeq" id="WP_401380330.1">
    <property type="nucleotide sequence ID" value="NZ_JBIUWZ010000005.1"/>
</dbReference>
<reference evidence="2 3" key="1">
    <citation type="submission" date="2024-10" db="EMBL/GenBank/DDBJ databases">
        <title>The Natural Products Discovery Center: Release of the First 8490 Sequenced Strains for Exploring Actinobacteria Biosynthetic Diversity.</title>
        <authorList>
            <person name="Kalkreuter E."/>
            <person name="Kautsar S.A."/>
            <person name="Yang D."/>
            <person name="Bader C.D."/>
            <person name="Teijaro C.N."/>
            <person name="Fluegel L."/>
            <person name="Davis C.M."/>
            <person name="Simpson J.R."/>
            <person name="Lauterbach L."/>
            <person name="Steele A.D."/>
            <person name="Gui C."/>
            <person name="Meng S."/>
            <person name="Li G."/>
            <person name="Viehrig K."/>
            <person name="Ye F."/>
            <person name="Su P."/>
            <person name="Kiefer A.F."/>
            <person name="Nichols A."/>
            <person name="Cepeda A.J."/>
            <person name="Yan W."/>
            <person name="Fan B."/>
            <person name="Jiang Y."/>
            <person name="Adhikari A."/>
            <person name="Zheng C.-J."/>
            <person name="Schuster L."/>
            <person name="Cowan T.M."/>
            <person name="Smanski M.J."/>
            <person name="Chevrette M.G."/>
            <person name="De Carvalho L.P.S."/>
            <person name="Shen B."/>
        </authorList>
    </citation>
    <scope>NUCLEOTIDE SEQUENCE [LARGE SCALE GENOMIC DNA]</scope>
    <source>
        <strain evidence="2 3">NPDC087581</strain>
    </source>
</reference>
<protein>
    <submittedName>
        <fullName evidence="2">TIR domain-containing protein</fullName>
    </submittedName>
</protein>
<evidence type="ECO:0000313" key="2">
    <source>
        <dbReference type="EMBL" id="MFJ2677525.1"/>
    </source>
</evidence>
<evidence type="ECO:0000259" key="1">
    <source>
        <dbReference type="Pfam" id="PF08937"/>
    </source>
</evidence>
<proteinExistence type="predicted"/>
<dbReference type="InterPro" id="IPR015032">
    <property type="entry name" value="ThsB__TIR-like_domain"/>
</dbReference>
<organism evidence="2 3">
    <name type="scientific">Pseudomonas sivasensis</name>
    <dbReference type="NCBI Taxonomy" id="1880678"/>
    <lineage>
        <taxon>Bacteria</taxon>
        <taxon>Pseudomonadati</taxon>
        <taxon>Pseudomonadota</taxon>
        <taxon>Gammaproteobacteria</taxon>
        <taxon>Pseudomonadales</taxon>
        <taxon>Pseudomonadaceae</taxon>
        <taxon>Pseudomonas</taxon>
    </lineage>
</organism>
<feature type="domain" description="Thoeris protein ThsB TIR-like" evidence="1">
    <location>
        <begin position="8"/>
        <end position="106"/>
    </location>
</feature>
<dbReference type="EMBL" id="JBIUWZ010000005">
    <property type="protein sequence ID" value="MFJ2677525.1"/>
    <property type="molecule type" value="Genomic_DNA"/>
</dbReference>
<dbReference type="SUPFAM" id="SSF52206">
    <property type="entry name" value="Hypothetical protein MTH538"/>
    <property type="match status" value="1"/>
</dbReference>
<dbReference type="InterPro" id="IPR036490">
    <property type="entry name" value="ThsB_TIR-like_sf"/>
</dbReference>
<name>A0ABW8DV90_9PSED</name>
<dbReference type="Gene3D" id="3.40.50.11200">
    <property type="match status" value="1"/>
</dbReference>
<sequence>MAYRNQTYIAFDGDKDMHYYRLMAAWKAHDGFSLNFHNAHDLNTARDSSQEESIKRQLRERFANSKLLVVLIGENTRFLTKFVKWELEVALRLDLPIIAVNLNGSRQMDDRCPSTIRDRLVLYTSFNHNIIEHAMYHWPDEFHRLGSAGTTGDRYYSDDVYRGLGL</sequence>
<accession>A0ABW8DV90</accession>
<dbReference type="Pfam" id="PF08937">
    <property type="entry name" value="ThsB_TIR"/>
    <property type="match status" value="1"/>
</dbReference>
<gene>
    <name evidence="2" type="ORF">ACIOWJ_05400</name>
</gene>
<keyword evidence="3" id="KW-1185">Reference proteome</keyword>
<comment type="caution">
    <text evidence="2">The sequence shown here is derived from an EMBL/GenBank/DDBJ whole genome shotgun (WGS) entry which is preliminary data.</text>
</comment>
<dbReference type="Proteomes" id="UP001617213">
    <property type="component" value="Unassembled WGS sequence"/>
</dbReference>